<dbReference type="PANTHER" id="PTHR42084:SF1">
    <property type="entry name" value="SERINE_THREONINE-PROTEIN KINASE PPK6"/>
    <property type="match status" value="1"/>
</dbReference>
<feature type="compositionally biased region" description="Polar residues" evidence="1">
    <location>
        <begin position="50"/>
        <end position="71"/>
    </location>
</feature>
<feature type="compositionally biased region" description="Polar residues" evidence="1">
    <location>
        <begin position="231"/>
        <end position="247"/>
    </location>
</feature>
<sequence>MSADLFAEFNDLSSNSAPTSESTPRQPSNLPSTQAQTPGLSQHVLALGQGRSNAQSISQPFSNWGVSQSRPSEAGTWTAFSQPAQPPDYAAADDEDGWGDFEVADSAPSLTVSQPPEHKLQQLAPSRVVSGAATANPGSQSRLFHVEQQQPPASKSPIASWSHPQRNPKIHFQAGPSDASVLFDADDFELSGAEAEGDDDEFEDNPQPFAHEGTESLDKSLGALSFGVSPLSHTRPSQPASAQNRDLFSNLSDKASEKSSSNAKDKSSQSAIVGTSVAATDRGQPPNDGDDEWGAWDDLSTADTLTKPATGGPQPPDNWDWDVVDSGKPTATEPSNDGPPPINVPPPSVILSAFPDLFNSGNSLFKPIAGQNNSVKQHVLSDPKAVQFLQGYTLLGATAARIIAGRKHRWHRDKMLSKSMSISAAGSKGMKLAGVDKTQSAREDRESADVVAAWREHVGRLRAAIATANASGKANLRVPELSENMPIQTAKMVPTARGPCLICGLKREERVARVDLNVEDSFGEWWVEHWGHRACKNFWLEHEQRLRQR</sequence>
<comment type="caution">
    <text evidence="2">The sequence shown here is derived from an EMBL/GenBank/DDBJ whole genome shotgun (WGS) entry which is preliminary data.</text>
</comment>
<dbReference type="Proteomes" id="UP000824596">
    <property type="component" value="Unassembled WGS sequence"/>
</dbReference>
<dbReference type="AlphaFoldDB" id="A0A9P8SHE5"/>
<protein>
    <recommendedName>
        <fullName evidence="4">Serine/threonine-protein kinase ppk6</fullName>
    </recommendedName>
</protein>
<dbReference type="EMBL" id="JAIZPD010000005">
    <property type="protein sequence ID" value="KAH0963018.1"/>
    <property type="molecule type" value="Genomic_DNA"/>
</dbReference>
<dbReference type="GeneID" id="68354657"/>
<gene>
    <name evidence="2" type="ORF">HRG_05528</name>
</gene>
<feature type="compositionally biased region" description="Polar residues" evidence="1">
    <location>
        <begin position="136"/>
        <end position="165"/>
    </location>
</feature>
<evidence type="ECO:0000313" key="2">
    <source>
        <dbReference type="EMBL" id="KAH0963018.1"/>
    </source>
</evidence>
<feature type="compositionally biased region" description="Acidic residues" evidence="1">
    <location>
        <begin position="184"/>
        <end position="204"/>
    </location>
</feature>
<name>A0A9P8SHE5_9HYPO</name>
<dbReference type="RefSeq" id="XP_044720531.1">
    <property type="nucleotide sequence ID" value="XM_044863999.1"/>
</dbReference>
<feature type="compositionally biased region" description="Acidic residues" evidence="1">
    <location>
        <begin position="91"/>
        <end position="103"/>
    </location>
</feature>
<organism evidence="2 3">
    <name type="scientific">Hirsutella rhossiliensis</name>
    <dbReference type="NCBI Taxonomy" id="111463"/>
    <lineage>
        <taxon>Eukaryota</taxon>
        <taxon>Fungi</taxon>
        <taxon>Dikarya</taxon>
        <taxon>Ascomycota</taxon>
        <taxon>Pezizomycotina</taxon>
        <taxon>Sordariomycetes</taxon>
        <taxon>Hypocreomycetidae</taxon>
        <taxon>Hypocreales</taxon>
        <taxon>Ophiocordycipitaceae</taxon>
        <taxon>Hirsutella</taxon>
    </lineage>
</organism>
<accession>A0A9P8SHE5</accession>
<dbReference type="PANTHER" id="PTHR42084">
    <property type="entry name" value="YALI0E26631P"/>
    <property type="match status" value="1"/>
</dbReference>
<feature type="compositionally biased region" description="Polar residues" evidence="1">
    <location>
        <begin position="11"/>
        <end position="40"/>
    </location>
</feature>
<dbReference type="OrthoDB" id="5420391at2759"/>
<proteinExistence type="predicted"/>
<reference evidence="2" key="1">
    <citation type="submission" date="2021-09" db="EMBL/GenBank/DDBJ databases">
        <title>A high-quality genome of the endoparasitic fungus Hirsutella rhossiliensis with a comparison of Hirsutella genomes reveals transposable elements contributing to genome size variation.</title>
        <authorList>
            <person name="Lin R."/>
            <person name="Jiao Y."/>
            <person name="Sun X."/>
            <person name="Ling J."/>
            <person name="Xie B."/>
            <person name="Cheng X."/>
        </authorList>
    </citation>
    <scope>NUCLEOTIDE SEQUENCE</scope>
    <source>
        <strain evidence="2">HR02</strain>
    </source>
</reference>
<keyword evidence="3" id="KW-1185">Reference proteome</keyword>
<feature type="region of interest" description="Disordered" evidence="1">
    <location>
        <begin position="1"/>
        <end position="345"/>
    </location>
</feature>
<feature type="compositionally biased region" description="Low complexity" evidence="1">
    <location>
        <begin position="249"/>
        <end position="262"/>
    </location>
</feature>
<evidence type="ECO:0000313" key="3">
    <source>
        <dbReference type="Proteomes" id="UP000824596"/>
    </source>
</evidence>
<evidence type="ECO:0008006" key="4">
    <source>
        <dbReference type="Google" id="ProtNLM"/>
    </source>
</evidence>
<evidence type="ECO:0000256" key="1">
    <source>
        <dbReference type="SAM" id="MobiDB-lite"/>
    </source>
</evidence>